<dbReference type="PATRIC" id="fig|351160.9.peg.88"/>
<proteinExistence type="predicted"/>
<dbReference type="eggNOG" id="arCOG03906">
    <property type="taxonomic scope" value="Archaea"/>
</dbReference>
<name>Q0W0A9_METAR</name>
<dbReference type="GO" id="GO:0030246">
    <property type="term" value="F:carbohydrate binding"/>
    <property type="evidence" value="ECO:0007669"/>
    <property type="project" value="InterPro"/>
</dbReference>
<evidence type="ECO:0000256" key="1">
    <source>
        <dbReference type="SAM" id="MobiDB-lite"/>
    </source>
</evidence>
<dbReference type="Proteomes" id="UP000000663">
    <property type="component" value="Chromosome"/>
</dbReference>
<keyword evidence="4" id="KW-1185">Reference proteome</keyword>
<keyword evidence="2" id="KW-0472">Membrane</keyword>
<organism evidence="3 4">
    <name type="scientific">Methanocella arvoryzae (strain DSM 22066 / NBRC 105507 / MRE50)</name>
    <dbReference type="NCBI Taxonomy" id="351160"/>
    <lineage>
        <taxon>Archaea</taxon>
        <taxon>Methanobacteriati</taxon>
        <taxon>Methanobacteriota</taxon>
        <taxon>Stenosarchaea group</taxon>
        <taxon>Methanomicrobia</taxon>
        <taxon>Methanocellales</taxon>
        <taxon>Methanocellaceae</taxon>
        <taxon>Methanocella</taxon>
    </lineage>
</organism>
<reference evidence="3 4" key="1">
    <citation type="journal article" date="2006" name="Science">
        <title>Genome of rice cluster I archaea -- the key methane producers in the rice rhizosphere.</title>
        <authorList>
            <person name="Erkel C."/>
            <person name="Kube M."/>
            <person name="Reinhardt R."/>
            <person name="Liesack W."/>
        </authorList>
    </citation>
    <scope>NUCLEOTIDE SEQUENCE [LARGE SCALE GENOMIC DNA]</scope>
    <source>
        <strain evidence="4">DSM 22066 / NBRC 105507 / MRE50</strain>
    </source>
</reference>
<sequence length="295" mass="30537">MLPVRPVTLALIMLIALFYCTMAPAWAQSPFPDGVRFADTGTVMQAGQNYSIVLQVLLDGGDYPRGSIGIYLESNNTSVLDIPGSAMVATDQNGTAVYNLSPGEVKPGTAKVTAILLDKRTGVRASKNYTIVSLGDITGFVLDSAGEPVPVAKVTLYQPVNGTMQVYPVAGNPTYSASNETGIPGAFALAGVPYGTYYLEASFADQASGINYTLDGSGQPVNVTIAGYTIATPAPTPTTTPTSAVSPSPTMIPTATETPAPTSSGDSGRQVLWIGGLAIALTIIIIAVVLLTRKK</sequence>
<keyword evidence="2" id="KW-0812">Transmembrane</keyword>
<evidence type="ECO:0000256" key="2">
    <source>
        <dbReference type="SAM" id="Phobius"/>
    </source>
</evidence>
<dbReference type="RefSeq" id="WP_012034409.1">
    <property type="nucleotide sequence ID" value="NC_009464.1"/>
</dbReference>
<dbReference type="SUPFAM" id="SSF49452">
    <property type="entry name" value="Starch-binding domain-like"/>
    <property type="match status" value="1"/>
</dbReference>
<dbReference type="InterPro" id="IPR013784">
    <property type="entry name" value="Carb-bd-like_fold"/>
</dbReference>
<evidence type="ECO:0000313" key="3">
    <source>
        <dbReference type="EMBL" id="CAJ38184.1"/>
    </source>
</evidence>
<accession>Q0W0A9</accession>
<feature type="compositionally biased region" description="Low complexity" evidence="1">
    <location>
        <begin position="235"/>
        <end position="262"/>
    </location>
</feature>
<evidence type="ECO:0000313" key="4">
    <source>
        <dbReference type="Proteomes" id="UP000000663"/>
    </source>
</evidence>
<dbReference type="EMBL" id="AM114193">
    <property type="protein sequence ID" value="CAJ38184.1"/>
    <property type="molecule type" value="Genomic_DNA"/>
</dbReference>
<dbReference type="KEGG" id="rci:RRC492"/>
<protein>
    <submittedName>
        <fullName evidence="3">Uncharacterized protein</fullName>
    </submittedName>
</protein>
<dbReference type="AlphaFoldDB" id="Q0W0A9"/>
<dbReference type="Gene3D" id="2.60.40.1120">
    <property type="entry name" value="Carboxypeptidase-like, regulatory domain"/>
    <property type="match status" value="1"/>
</dbReference>
<keyword evidence="2" id="KW-1133">Transmembrane helix</keyword>
<feature type="transmembrane region" description="Helical" evidence="2">
    <location>
        <begin position="271"/>
        <end position="291"/>
    </location>
</feature>
<gene>
    <name evidence="3" type="ORF">RRC492</name>
</gene>
<dbReference type="GeneID" id="5144881"/>
<feature type="region of interest" description="Disordered" evidence="1">
    <location>
        <begin position="235"/>
        <end position="266"/>
    </location>
</feature>